<evidence type="ECO:0000256" key="4">
    <source>
        <dbReference type="SAM" id="MobiDB-lite"/>
    </source>
</evidence>
<feature type="region of interest" description="Disordered" evidence="4">
    <location>
        <begin position="40"/>
        <end position="59"/>
    </location>
</feature>
<dbReference type="SMART" id="SM00028">
    <property type="entry name" value="TPR"/>
    <property type="match status" value="12"/>
</dbReference>
<organism evidence="5 6">
    <name type="scientific">Candidatus Obscuribacter phosphatis</name>
    <dbReference type="NCBI Taxonomy" id="1906157"/>
    <lineage>
        <taxon>Bacteria</taxon>
        <taxon>Bacillati</taxon>
        <taxon>Candidatus Melainabacteria</taxon>
        <taxon>Candidatus Obscuribacterales</taxon>
        <taxon>Candidatus Obscuribacteraceae</taxon>
        <taxon>Candidatus Obscuribacter</taxon>
    </lineage>
</organism>
<keyword evidence="2 3" id="KW-0802">TPR repeat</keyword>
<keyword evidence="1" id="KW-0677">Repeat</keyword>
<evidence type="ECO:0000256" key="3">
    <source>
        <dbReference type="PROSITE-ProRule" id="PRU00339"/>
    </source>
</evidence>
<gene>
    <name evidence="5" type="ORF">J0M35_15225</name>
</gene>
<dbReference type="PANTHER" id="PTHR44858:SF1">
    <property type="entry name" value="UDP-N-ACETYLGLUCOSAMINE--PEPTIDE N-ACETYLGLUCOSAMINYLTRANSFERASE SPINDLY-RELATED"/>
    <property type="match status" value="1"/>
</dbReference>
<evidence type="ECO:0000256" key="1">
    <source>
        <dbReference type="ARBA" id="ARBA00022737"/>
    </source>
</evidence>
<comment type="caution">
    <text evidence="5">The sequence shown here is derived from an EMBL/GenBank/DDBJ whole genome shotgun (WGS) entry which is preliminary data.</text>
</comment>
<dbReference type="Gene3D" id="1.25.40.10">
    <property type="entry name" value="Tetratricopeptide repeat domain"/>
    <property type="match status" value="4"/>
</dbReference>
<sequence length="697" mass="75507">MSISGVAVENVKHFVWRSSFPLACLALSLVMTSSAVQSKPTASQTKSNLSSRTTGGAGVSQSAARALPLGTKVANHGFRDRLFKGKLSADVTSGEKLLLAGKYAEAQEAFRQGINKNSKDTAAVTGMGLALVLQFKLDAADEKFAQALKLDSKMPMAHVGQALSKLYRLQTSNMNVLQQRNGMLSSAEASCRTALRLDPKLAEAYIVLGQVQKEQGRLNEARSSLSQAIGMDSQYGTAFVQRGLIELKTGDIAQAISDFSEAISLKSSNAAAHYGLGLAYLKQGQLDDAQKSLNTSISLNKNSAPAHIAMGDVYRLQGNRVAAVNEYQKAISIKAESEEAYLRMSDIREMRGDLELALADVRSGLALAPNSVDLHRRAADIALKLEKMDDAMKEYSLVLQYQPGDAAAVKGMTRALVLKAQKDADGAFFLSNNYESAEGLIQQAIQMNPNDMELRLADAKLRAMSGKPVDLTQLGTPTNDAERIAFAEAALAQFKYQEAGQAMQTVIANCTTAEQAFSVGDMALMIRDLDSAEAAYKRASSFGSGEKADSQDVSARATRSLYRVSQARDKAQQELTMAKDLASKKQYPSAIDKFRNAAYLNPRQSQAHLGLAETLEKLFKNKAPSMREAALHYRAYVSLEPNMPEKQQEKFAKKADKCDEIAYKIEQGKPPSKLSAVFAPFGTFASKVENGIKELVK</sequence>
<accession>A0A8J7TN56</accession>
<dbReference type="Pfam" id="PF13181">
    <property type="entry name" value="TPR_8"/>
    <property type="match status" value="2"/>
</dbReference>
<dbReference type="InterPro" id="IPR011990">
    <property type="entry name" value="TPR-like_helical_dom_sf"/>
</dbReference>
<dbReference type="Pfam" id="PF13414">
    <property type="entry name" value="TPR_11"/>
    <property type="match status" value="1"/>
</dbReference>
<dbReference type="PROSITE" id="PS50005">
    <property type="entry name" value="TPR"/>
    <property type="match status" value="4"/>
</dbReference>
<evidence type="ECO:0000313" key="5">
    <source>
        <dbReference type="EMBL" id="MBN8661716.1"/>
    </source>
</evidence>
<dbReference type="GO" id="GO:0046813">
    <property type="term" value="P:receptor-mediated virion attachment to host cell"/>
    <property type="evidence" value="ECO:0007669"/>
    <property type="project" value="TreeGrafter"/>
</dbReference>
<dbReference type="AlphaFoldDB" id="A0A8J7TN56"/>
<dbReference type="PANTHER" id="PTHR44858">
    <property type="entry name" value="TETRATRICOPEPTIDE REPEAT PROTEIN 6"/>
    <property type="match status" value="1"/>
</dbReference>
<dbReference type="SUPFAM" id="SSF48452">
    <property type="entry name" value="TPR-like"/>
    <property type="match status" value="4"/>
</dbReference>
<reference evidence="5" key="1">
    <citation type="submission" date="2021-02" db="EMBL/GenBank/DDBJ databases">
        <title>Genome-Resolved Metagenomics of a Microbial Community Performing Photosynthetic Biological Nutrient Removal.</title>
        <authorList>
            <person name="Mcdaniel E.A."/>
        </authorList>
    </citation>
    <scope>NUCLEOTIDE SEQUENCE</scope>
    <source>
        <strain evidence="5">UWPOB_OBS1</strain>
    </source>
</reference>
<dbReference type="InterPro" id="IPR019734">
    <property type="entry name" value="TPR_rpt"/>
</dbReference>
<dbReference type="Proteomes" id="UP000664277">
    <property type="component" value="Unassembled WGS sequence"/>
</dbReference>
<feature type="repeat" description="TPR" evidence="3">
    <location>
        <begin position="202"/>
        <end position="235"/>
    </location>
</feature>
<dbReference type="GO" id="GO:0009279">
    <property type="term" value="C:cell outer membrane"/>
    <property type="evidence" value="ECO:0007669"/>
    <property type="project" value="TreeGrafter"/>
</dbReference>
<evidence type="ECO:0000313" key="6">
    <source>
        <dbReference type="Proteomes" id="UP000664277"/>
    </source>
</evidence>
<feature type="repeat" description="TPR" evidence="3">
    <location>
        <begin position="236"/>
        <end position="269"/>
    </location>
</feature>
<feature type="repeat" description="TPR" evidence="3">
    <location>
        <begin position="304"/>
        <end position="337"/>
    </location>
</feature>
<proteinExistence type="predicted"/>
<dbReference type="InterPro" id="IPR050498">
    <property type="entry name" value="Ycf3"/>
</dbReference>
<name>A0A8J7TN56_9BACT</name>
<feature type="repeat" description="TPR" evidence="3">
    <location>
        <begin position="270"/>
        <end position="303"/>
    </location>
</feature>
<protein>
    <submittedName>
        <fullName evidence="5">Tetratricopeptide repeat protein</fullName>
    </submittedName>
</protein>
<evidence type="ECO:0000256" key="2">
    <source>
        <dbReference type="ARBA" id="ARBA00022803"/>
    </source>
</evidence>
<dbReference type="EMBL" id="JAFLCK010000024">
    <property type="protein sequence ID" value="MBN8661716.1"/>
    <property type="molecule type" value="Genomic_DNA"/>
</dbReference>